<accession>X1NG36</accession>
<comment type="caution">
    <text evidence="2">The sequence shown here is derived from an EMBL/GenBank/DDBJ whole genome shotgun (WGS) entry which is preliminary data.</text>
</comment>
<dbReference type="EMBL" id="BARV01016626">
    <property type="protein sequence ID" value="GAI29176.1"/>
    <property type="molecule type" value="Genomic_DNA"/>
</dbReference>
<organism evidence="2">
    <name type="scientific">marine sediment metagenome</name>
    <dbReference type="NCBI Taxonomy" id="412755"/>
    <lineage>
        <taxon>unclassified sequences</taxon>
        <taxon>metagenomes</taxon>
        <taxon>ecological metagenomes</taxon>
    </lineage>
</organism>
<name>X1NG36_9ZZZZ</name>
<dbReference type="AlphaFoldDB" id="X1NG36"/>
<keyword evidence="1" id="KW-1133">Transmembrane helix</keyword>
<protein>
    <submittedName>
        <fullName evidence="2">Uncharacterized protein</fullName>
    </submittedName>
</protein>
<feature type="transmembrane region" description="Helical" evidence="1">
    <location>
        <begin position="15"/>
        <end position="35"/>
    </location>
</feature>
<keyword evidence="1" id="KW-0812">Transmembrane</keyword>
<sequence>MENNTDNLEVATGNIFKNFLDNWLNIAIIIAVLLIV</sequence>
<gene>
    <name evidence="2" type="ORF">S06H3_28484</name>
</gene>
<evidence type="ECO:0000313" key="2">
    <source>
        <dbReference type="EMBL" id="GAI29176.1"/>
    </source>
</evidence>
<reference evidence="2" key="1">
    <citation type="journal article" date="2014" name="Front. Microbiol.">
        <title>High frequency of phylogenetically diverse reductive dehalogenase-homologous genes in deep subseafloor sedimentary metagenomes.</title>
        <authorList>
            <person name="Kawai M."/>
            <person name="Futagami T."/>
            <person name="Toyoda A."/>
            <person name="Takaki Y."/>
            <person name="Nishi S."/>
            <person name="Hori S."/>
            <person name="Arai W."/>
            <person name="Tsubouchi T."/>
            <person name="Morono Y."/>
            <person name="Uchiyama I."/>
            <person name="Ito T."/>
            <person name="Fujiyama A."/>
            <person name="Inagaki F."/>
            <person name="Takami H."/>
        </authorList>
    </citation>
    <scope>NUCLEOTIDE SEQUENCE</scope>
    <source>
        <strain evidence="2">Expedition CK06-06</strain>
    </source>
</reference>
<proteinExistence type="predicted"/>
<evidence type="ECO:0000256" key="1">
    <source>
        <dbReference type="SAM" id="Phobius"/>
    </source>
</evidence>
<keyword evidence="1" id="KW-0472">Membrane</keyword>
<feature type="non-terminal residue" evidence="2">
    <location>
        <position position="36"/>
    </location>
</feature>